<keyword evidence="2" id="KW-1185">Reference proteome</keyword>
<sequence length="44" mass="4742">MTVILELTSTRTSELEEGVIPIEDLKGLDLKGCSCSAGDDQPYN</sequence>
<proteinExistence type="predicted"/>
<protein>
    <submittedName>
        <fullName evidence="1">Uncharacterized protein</fullName>
    </submittedName>
</protein>
<gene>
    <name evidence="1" type="ORF">GCM10022223_61150</name>
</gene>
<name>A0ABP7AL20_9ACTN</name>
<reference evidence="2" key="1">
    <citation type="journal article" date="2019" name="Int. J. Syst. Evol. Microbiol.">
        <title>The Global Catalogue of Microorganisms (GCM) 10K type strain sequencing project: providing services to taxonomists for standard genome sequencing and annotation.</title>
        <authorList>
            <consortium name="The Broad Institute Genomics Platform"/>
            <consortium name="The Broad Institute Genome Sequencing Center for Infectious Disease"/>
            <person name="Wu L."/>
            <person name="Ma J."/>
        </authorList>
    </citation>
    <scope>NUCLEOTIDE SEQUENCE [LARGE SCALE GENOMIC DNA]</scope>
    <source>
        <strain evidence="2">JCM 16902</strain>
    </source>
</reference>
<comment type="caution">
    <text evidence="1">The sequence shown here is derived from an EMBL/GenBank/DDBJ whole genome shotgun (WGS) entry which is preliminary data.</text>
</comment>
<accession>A0ABP7AL20</accession>
<evidence type="ECO:0000313" key="1">
    <source>
        <dbReference type="EMBL" id="GAA3634582.1"/>
    </source>
</evidence>
<dbReference type="EMBL" id="BAAAZO010000012">
    <property type="protein sequence ID" value="GAA3634582.1"/>
    <property type="molecule type" value="Genomic_DNA"/>
</dbReference>
<dbReference type="Proteomes" id="UP001501074">
    <property type="component" value="Unassembled WGS sequence"/>
</dbReference>
<dbReference type="RefSeq" id="WP_269328319.1">
    <property type="nucleotide sequence ID" value="NZ_BAAAZO010000012.1"/>
</dbReference>
<evidence type="ECO:0000313" key="2">
    <source>
        <dbReference type="Proteomes" id="UP001501074"/>
    </source>
</evidence>
<organism evidence="1 2">
    <name type="scientific">Kineosporia mesophila</name>
    <dbReference type="NCBI Taxonomy" id="566012"/>
    <lineage>
        <taxon>Bacteria</taxon>
        <taxon>Bacillati</taxon>
        <taxon>Actinomycetota</taxon>
        <taxon>Actinomycetes</taxon>
        <taxon>Kineosporiales</taxon>
        <taxon>Kineosporiaceae</taxon>
        <taxon>Kineosporia</taxon>
    </lineage>
</organism>